<proteinExistence type="predicted"/>
<name>A0ABT2JGP8_9PSEU</name>
<dbReference type="InterPro" id="IPR027417">
    <property type="entry name" value="P-loop_NTPase"/>
</dbReference>
<evidence type="ECO:0000256" key="3">
    <source>
        <dbReference type="ARBA" id="ARBA00022741"/>
    </source>
</evidence>
<dbReference type="InterPro" id="IPR003439">
    <property type="entry name" value="ABC_transporter-like_ATP-bd"/>
</dbReference>
<keyword evidence="11" id="KW-1185">Reference proteome</keyword>
<keyword evidence="2 7" id="KW-0812">Transmembrane</keyword>
<dbReference type="PANTHER" id="PTHR24221">
    <property type="entry name" value="ATP-BINDING CASSETTE SUB-FAMILY B"/>
    <property type="match status" value="1"/>
</dbReference>
<dbReference type="Gene3D" id="1.20.1560.10">
    <property type="entry name" value="ABC transporter type 1, transmembrane domain"/>
    <property type="match status" value="1"/>
</dbReference>
<evidence type="ECO:0000259" key="9">
    <source>
        <dbReference type="PROSITE" id="PS50929"/>
    </source>
</evidence>
<dbReference type="PROSITE" id="PS50929">
    <property type="entry name" value="ABC_TM1F"/>
    <property type="match status" value="1"/>
</dbReference>
<dbReference type="Pfam" id="PF00005">
    <property type="entry name" value="ABC_tran"/>
    <property type="match status" value="1"/>
</dbReference>
<dbReference type="PANTHER" id="PTHR24221:SF654">
    <property type="entry name" value="ATP-BINDING CASSETTE SUB-FAMILY B MEMBER 6"/>
    <property type="match status" value="1"/>
</dbReference>
<comment type="caution">
    <text evidence="10">The sequence shown here is derived from an EMBL/GenBank/DDBJ whole genome shotgun (WGS) entry which is preliminary data.</text>
</comment>
<organism evidence="10 11">
    <name type="scientific">Actinophytocola gossypii</name>
    <dbReference type="NCBI Taxonomy" id="2812003"/>
    <lineage>
        <taxon>Bacteria</taxon>
        <taxon>Bacillati</taxon>
        <taxon>Actinomycetota</taxon>
        <taxon>Actinomycetes</taxon>
        <taxon>Pseudonocardiales</taxon>
        <taxon>Pseudonocardiaceae</taxon>
    </lineage>
</organism>
<dbReference type="Gene3D" id="3.40.50.300">
    <property type="entry name" value="P-loop containing nucleotide triphosphate hydrolases"/>
    <property type="match status" value="1"/>
</dbReference>
<dbReference type="InterPro" id="IPR036640">
    <property type="entry name" value="ABC1_TM_sf"/>
</dbReference>
<evidence type="ECO:0000313" key="10">
    <source>
        <dbReference type="EMBL" id="MCT2587057.1"/>
    </source>
</evidence>
<dbReference type="PROSITE" id="PS50893">
    <property type="entry name" value="ABC_TRANSPORTER_2"/>
    <property type="match status" value="1"/>
</dbReference>
<keyword evidence="4 10" id="KW-0067">ATP-binding</keyword>
<feature type="transmembrane region" description="Helical" evidence="7">
    <location>
        <begin position="243"/>
        <end position="267"/>
    </location>
</feature>
<keyword evidence="6 7" id="KW-0472">Membrane</keyword>
<reference evidence="10 11" key="1">
    <citation type="submission" date="2021-02" db="EMBL/GenBank/DDBJ databases">
        <title>Actinophytocola xerophila sp. nov., isolated from soil of cotton cropping field.</title>
        <authorList>
            <person name="Huang R."/>
            <person name="Chen X."/>
            <person name="Ge X."/>
            <person name="Liu W."/>
        </authorList>
    </citation>
    <scope>NUCLEOTIDE SEQUENCE [LARGE SCALE GENOMIC DNA]</scope>
    <source>
        <strain evidence="10 11">S1-96</strain>
    </source>
</reference>
<protein>
    <submittedName>
        <fullName evidence="10">ABC transporter ATP-binding protein</fullName>
    </submittedName>
</protein>
<evidence type="ECO:0000256" key="2">
    <source>
        <dbReference type="ARBA" id="ARBA00022692"/>
    </source>
</evidence>
<evidence type="ECO:0000256" key="4">
    <source>
        <dbReference type="ARBA" id="ARBA00022840"/>
    </source>
</evidence>
<feature type="transmembrane region" description="Helical" evidence="7">
    <location>
        <begin position="58"/>
        <end position="75"/>
    </location>
</feature>
<dbReference type="InterPro" id="IPR003593">
    <property type="entry name" value="AAA+_ATPase"/>
</dbReference>
<evidence type="ECO:0000256" key="6">
    <source>
        <dbReference type="ARBA" id="ARBA00023136"/>
    </source>
</evidence>
<evidence type="ECO:0000256" key="7">
    <source>
        <dbReference type="SAM" id="Phobius"/>
    </source>
</evidence>
<dbReference type="SUPFAM" id="SSF52540">
    <property type="entry name" value="P-loop containing nucleoside triphosphate hydrolases"/>
    <property type="match status" value="1"/>
</dbReference>
<dbReference type="InterPro" id="IPR039421">
    <property type="entry name" value="Type_1_exporter"/>
</dbReference>
<dbReference type="Proteomes" id="UP001156441">
    <property type="component" value="Unassembled WGS sequence"/>
</dbReference>
<gene>
    <name evidence="10" type="ORF">JT362_28430</name>
</gene>
<dbReference type="SMART" id="SM00382">
    <property type="entry name" value="AAA"/>
    <property type="match status" value="1"/>
</dbReference>
<dbReference type="SUPFAM" id="SSF90123">
    <property type="entry name" value="ABC transporter transmembrane region"/>
    <property type="match status" value="1"/>
</dbReference>
<evidence type="ECO:0000313" key="11">
    <source>
        <dbReference type="Proteomes" id="UP001156441"/>
    </source>
</evidence>
<keyword evidence="3" id="KW-0547">Nucleotide-binding</keyword>
<dbReference type="EMBL" id="JAFFZE010000023">
    <property type="protein sequence ID" value="MCT2587057.1"/>
    <property type="molecule type" value="Genomic_DNA"/>
</dbReference>
<feature type="domain" description="ABC transmembrane type-1" evidence="9">
    <location>
        <begin position="135"/>
        <end position="295"/>
    </location>
</feature>
<evidence type="ECO:0000259" key="8">
    <source>
        <dbReference type="PROSITE" id="PS50893"/>
    </source>
</evidence>
<dbReference type="InterPro" id="IPR011527">
    <property type="entry name" value="ABC1_TM_dom"/>
</dbReference>
<accession>A0ABT2JGP8</accession>
<feature type="transmembrane region" description="Helical" evidence="7">
    <location>
        <begin position="30"/>
        <end position="51"/>
    </location>
</feature>
<keyword evidence="5 7" id="KW-1133">Transmembrane helix</keyword>
<dbReference type="GO" id="GO:0005524">
    <property type="term" value="F:ATP binding"/>
    <property type="evidence" value="ECO:0007669"/>
    <property type="project" value="UniProtKB-KW"/>
</dbReference>
<dbReference type="RefSeq" id="WP_260194945.1">
    <property type="nucleotide sequence ID" value="NZ_JAFFZE010000023.1"/>
</dbReference>
<comment type="subcellular location">
    <subcellularLocation>
        <location evidence="1">Cell membrane</location>
        <topology evidence="1">Multi-pass membrane protein</topology>
    </subcellularLocation>
</comment>
<feature type="transmembrane region" description="Helical" evidence="7">
    <location>
        <begin position="147"/>
        <end position="173"/>
    </location>
</feature>
<sequence length="596" mass="63704">MAEHLRAVALLVTTAWRVDRWRTAAAVLEPLGNVLALLAGLWLAVLTTGVVQQDTSSVVVGVVGLVAGVVLGWQLDLAGSQWRLVLSEKVAHAFDVEIATICATLPGLDHHENPEYRDKLELLRQGQGMLGRSLNALAMAVKSVCGALTVLVLLVGVHPGMVALVLLALPAVLTGGIQQRWHRRAEEESAEPGRLAAHLRSLAYDRDAGMEIRVFGLADEIGRRCGRAWSDHRRPLHRAERRAGLLAAARDLGYAAGVVAAVAFVLWRVLGGHAPAGDVVLVIYLSQQVQTALLWPVLSISGLGQTLRTAGRVRWLRDYAAAAAVRSGGLPAPERLTGGIVFDDVSFRYPGSDSWVLRHVSLTIPAGSVLALVGENGAGKTTVVKLLAGMYRPTEGRILVDGVDLADLDPTSWRRRLSAAFQDFARFEFTAGRTVGVGDLPHLDDDREVARAVDRAGATDLVRALPRGAATQLGASWDGVDLSTGQWQKLALGRALMRAEPLVLFLDEPTASLDAATEHGLFERYAAATSAGAARGLVTVLVSHRFSTVRAADQIVVLGDQRVLECGGHDELMAAGDHYAAMYATQADSYQPAPRP</sequence>
<evidence type="ECO:0000256" key="5">
    <source>
        <dbReference type="ARBA" id="ARBA00022989"/>
    </source>
</evidence>
<feature type="domain" description="ABC transporter" evidence="8">
    <location>
        <begin position="340"/>
        <end position="585"/>
    </location>
</feature>
<evidence type="ECO:0000256" key="1">
    <source>
        <dbReference type="ARBA" id="ARBA00004651"/>
    </source>
</evidence>